<dbReference type="GO" id="GO:0016020">
    <property type="term" value="C:membrane"/>
    <property type="evidence" value="ECO:0007669"/>
    <property type="project" value="UniProtKB-SubCell"/>
</dbReference>
<keyword evidence="8" id="KW-0812">Transmembrane</keyword>
<feature type="domain" description="VPS10" evidence="10">
    <location>
        <begin position="687"/>
        <end position="1254"/>
    </location>
</feature>
<dbReference type="Gene3D" id="2.130.10.10">
    <property type="entry name" value="YVTN repeat-like/Quinoprotein amine dehydrogenase"/>
    <property type="match status" value="3"/>
</dbReference>
<feature type="signal peptide" evidence="9">
    <location>
        <begin position="1"/>
        <end position="18"/>
    </location>
</feature>
<keyword evidence="8" id="KW-1133">Transmembrane helix</keyword>
<dbReference type="GO" id="GO:0006896">
    <property type="term" value="P:Golgi to vacuole transport"/>
    <property type="evidence" value="ECO:0007669"/>
    <property type="project" value="TreeGrafter"/>
</dbReference>
<dbReference type="GO" id="GO:0005829">
    <property type="term" value="C:cytosol"/>
    <property type="evidence" value="ECO:0007669"/>
    <property type="project" value="GOC"/>
</dbReference>
<evidence type="ECO:0000256" key="6">
    <source>
        <dbReference type="ARBA" id="ARBA00023180"/>
    </source>
</evidence>
<dbReference type="GO" id="GO:0006895">
    <property type="term" value="P:Golgi to endosome transport"/>
    <property type="evidence" value="ECO:0007669"/>
    <property type="project" value="TreeGrafter"/>
</dbReference>
<evidence type="ECO:0000256" key="7">
    <source>
        <dbReference type="SAM" id="MobiDB-lite"/>
    </source>
</evidence>
<organism evidence="11 12">
    <name type="scientific">Diversispora eburnea</name>
    <dbReference type="NCBI Taxonomy" id="1213867"/>
    <lineage>
        <taxon>Eukaryota</taxon>
        <taxon>Fungi</taxon>
        <taxon>Fungi incertae sedis</taxon>
        <taxon>Mucoromycota</taxon>
        <taxon>Glomeromycotina</taxon>
        <taxon>Glomeromycetes</taxon>
        <taxon>Diversisporales</taxon>
        <taxon>Diversisporaceae</taxon>
        <taxon>Diversispora</taxon>
    </lineage>
</organism>
<evidence type="ECO:0000256" key="4">
    <source>
        <dbReference type="ARBA" id="ARBA00022737"/>
    </source>
</evidence>
<dbReference type="InterPro" id="IPR006581">
    <property type="entry name" value="VPS10"/>
</dbReference>
<dbReference type="EMBL" id="CAJVPK010000578">
    <property type="protein sequence ID" value="CAG8528046.1"/>
    <property type="molecule type" value="Genomic_DNA"/>
</dbReference>
<reference evidence="11" key="1">
    <citation type="submission" date="2021-06" db="EMBL/GenBank/DDBJ databases">
        <authorList>
            <person name="Kallberg Y."/>
            <person name="Tangrot J."/>
            <person name="Rosling A."/>
        </authorList>
    </citation>
    <scope>NUCLEOTIDE SEQUENCE</scope>
    <source>
        <strain evidence="11">AZ414A</strain>
    </source>
</reference>
<sequence length="1989" mass="226892">MIILVLCIPLVVESKVEHERSEFEYFPTQFFYIKESGVVMLLDSAGNVHRSENEGESWKRVSDVEENQAYSLVQHPFDQDQVFILTLGTKHYKTVDKGKTWNPFTTQIPPTRGSIILSFHAERPKWILFRGTSCENEGYECNDETYYTKDGFDKSPNLLLKNTEKCIWSRSNQYLQESPLEEIYCIKYDTSDGLMRKFSDFKLVRSQDYFKSFERVNFNTGNDVFGVVGLAAVQEYLVAAVKNVKTFDLEMYVTKDQKDWEIANFPLDTVLKEKQDGYTVLESSRYHLVIDVLSSRFTNAGSLFISDSDGNDFLSSLDHTNRDSEGHVDFEKVQSFNGTMLANIVYNWKEIEDGTAIAKQIRSKMSFEDGTKSSWKYIKAPLKDKEENFPCDTNKLGECSLHLHSVTSFINYGFVYSSESAAGFLMGVGNVGPYLLPYDQCDTFLSTNGGVNWEVVMKGAHMYEFGNMGSLIVMVDDEVPTNYIYYTKMLTSDPKSESQSFILIGSFVSHGSDKNNKNRHFIFKIDFSKLHDQECTDNDFEEWTPKKPDHNQECIMGTTVTYKRRKRDAECYVGKQEQKVLIKYCRCTEEDFECDYNYILKDNKCVIDQEKYIKPGVCKKEGDKYLVSSGYRLIPGNQCDMNDAEDLGKPKEKECTKEDVINSTPKEITTKTNHYSFDYYSYFLDSTVIMAKTIDGKIYRSDDDGTNWNLFLDDNIIYMRLHDHVNTRAFFFTNSKKLYYTSDRGKTREEINLPLEPNTIGRPLIDFHPTKPDWLLFSGGECPKSRCHTKVYVSENNGEEWGEGIETWAEKCIFGKDVDFKEVDDSVIFCSAYKDKDYPYGQDSLIGSTEANPLQLISINHNNNNKKVLMSEIVEYFVFSEFLAVAKERNGQLILYISKDGENFAEAQFPPDINVEKQAYTLLQSNTGSIFLDVYRSLVINGEYGALFKSNENGTFFSLSLESTNRNSLGNVDFEKVQGMDGIILANIVNNIDEVKSKGKKSECYLNLHGRTEANWGSTIYSSPNAIGLILGIGNVGDTLKDFTQSDTYLSRDAGRNWEKIKSGQSLYEFGDKGTIIVVIDNGSPTNELKFSWNYGKNWENFKFYEKPVRVLNLMTNPKLSSMKFVITGTIVSNDGSQYEPTIITVDFTNLEKRDCSNDFELWDPMEGSDNQCLLGEEVKYWRRKADRECKISGANLDLNPKTKTCDCPDPDRPVNCHGEYKGKSGYRKIHKTKCIGGIDLEKEETKFCNITSTGIIKSTKLFDARIKDYFYFKDNKTVIIRTDDNKVWQSKDSGFSWDTVKEFENDAIVTMVQNAYFKDSAYFITMSNYHFYTNDGGSTFKKMDVPMGPNTLQIPIFDFHPEHKEWLIYTGCKDCDELFSSKCHTEAYYTKNNGEKWDLIDTYVRVCSWARDEKFKVNGEAIFCESYEEKSGSQRTSFKNPRFCYSKDLYKDPKCIIENVVGFASFEEYVVVAQLLPSGQSLKLYISVNGETFAEAQFPPGLAVPHNAFTILQSNTHSIALHVTETTHTLWGNILKSNSNGTYYGLSLERVNRDDYGFVDFEKMQGIEGIAIANVVFNYQKVIMGSAKKLQSKITFNDGGTWQSLTSPNLDSNNNTYDCGNNCYLHLHSYTERRDPRDSFSSSSATGLMMGVGNVGEYLTNYLDGDTFLTRDAGLTWNEIKKGAYMYDFGDQGLNWVDYQVTESKNLIKFHDIATSPGGLSSKFILRGRYMGSFDKEVIVFLDFTGILPEKCILNINDPDNDDYELWSPTHPNNEKCLFGHKTQYYRRNLTKNCQVGDDIISHKEITENCVCTSHDFECDYNFIRDGDNCKIVDGAQPLQANIAEQCANNGGEFYYETNGYVSSDEAKFLGTQHECPGLGRSTLLWVMIILSPFIIVGIVTACYVYRRRDRFGYSPLGQIRLGDHSSPTSFILSIPSLFMDMIYSIRVPRSVSRAFSRILPGNNNGGGSRNRYQYSPVATDEPLGING</sequence>
<keyword evidence="6" id="KW-0325">Glycoprotein</keyword>
<feature type="domain" description="VPS10" evidence="10">
    <location>
        <begin position="1277"/>
        <end position="1882"/>
    </location>
</feature>
<evidence type="ECO:0000256" key="9">
    <source>
        <dbReference type="SAM" id="SignalP"/>
    </source>
</evidence>
<protein>
    <submittedName>
        <fullName evidence="11">4663_t:CDS:1</fullName>
    </submittedName>
</protein>
<accession>A0A9N9AF50</accession>
<evidence type="ECO:0000313" key="11">
    <source>
        <dbReference type="EMBL" id="CAG8528046.1"/>
    </source>
</evidence>
<dbReference type="Gene3D" id="2.10.70.80">
    <property type="match status" value="3"/>
</dbReference>
<proteinExistence type="inferred from homology"/>
<comment type="similarity">
    <text evidence="2">Belongs to the VPS10-related sortilin family.</text>
</comment>
<dbReference type="Pfam" id="PF15902">
    <property type="entry name" value="Sortilin-Vps10"/>
    <property type="match status" value="3"/>
</dbReference>
<evidence type="ECO:0000256" key="3">
    <source>
        <dbReference type="ARBA" id="ARBA00022729"/>
    </source>
</evidence>
<dbReference type="InterPro" id="IPR036278">
    <property type="entry name" value="Sialidase_sf"/>
</dbReference>
<evidence type="ECO:0000256" key="1">
    <source>
        <dbReference type="ARBA" id="ARBA00004370"/>
    </source>
</evidence>
<dbReference type="PANTHER" id="PTHR12106">
    <property type="entry name" value="SORTILIN RELATED"/>
    <property type="match status" value="1"/>
</dbReference>
<dbReference type="InterPro" id="IPR050310">
    <property type="entry name" value="VPS10-sortilin"/>
</dbReference>
<evidence type="ECO:0000256" key="2">
    <source>
        <dbReference type="ARBA" id="ARBA00008251"/>
    </source>
</evidence>
<evidence type="ECO:0000259" key="10">
    <source>
        <dbReference type="SMART" id="SM00602"/>
    </source>
</evidence>
<dbReference type="GO" id="GO:0005794">
    <property type="term" value="C:Golgi apparatus"/>
    <property type="evidence" value="ECO:0007669"/>
    <property type="project" value="TreeGrafter"/>
</dbReference>
<dbReference type="InterPro" id="IPR031777">
    <property type="entry name" value="Sortilin_C"/>
</dbReference>
<dbReference type="CDD" id="cd15482">
    <property type="entry name" value="Sialidase_non-viral"/>
    <property type="match status" value="1"/>
</dbReference>
<feature type="domain" description="VPS10" evidence="10">
    <location>
        <begin position="37"/>
        <end position="659"/>
    </location>
</feature>
<keyword evidence="12" id="KW-1185">Reference proteome</keyword>
<dbReference type="SMART" id="SM00602">
    <property type="entry name" value="VPS10"/>
    <property type="match status" value="3"/>
</dbReference>
<dbReference type="Pfam" id="PF15901">
    <property type="entry name" value="Sortilin_C"/>
    <property type="match status" value="3"/>
</dbReference>
<evidence type="ECO:0000313" key="12">
    <source>
        <dbReference type="Proteomes" id="UP000789706"/>
    </source>
</evidence>
<feature type="region of interest" description="Disordered" evidence="7">
    <location>
        <begin position="1968"/>
        <end position="1989"/>
    </location>
</feature>
<dbReference type="InterPro" id="IPR015943">
    <property type="entry name" value="WD40/YVTN_repeat-like_dom_sf"/>
</dbReference>
<dbReference type="InterPro" id="IPR031778">
    <property type="entry name" value="Sortilin_N"/>
</dbReference>
<dbReference type="SUPFAM" id="SSF110296">
    <property type="entry name" value="Oligoxyloglucan reducing end-specific cellobiohydrolase"/>
    <property type="match status" value="2"/>
</dbReference>
<name>A0A9N9AF50_9GLOM</name>
<feature type="chain" id="PRO_5040179382" evidence="9">
    <location>
        <begin position="19"/>
        <end position="1989"/>
    </location>
</feature>
<evidence type="ECO:0000256" key="8">
    <source>
        <dbReference type="SAM" id="Phobius"/>
    </source>
</evidence>
<feature type="transmembrane region" description="Helical" evidence="8">
    <location>
        <begin position="1885"/>
        <end position="1907"/>
    </location>
</feature>
<gene>
    <name evidence="11" type="ORF">DEBURN_LOCUS6000</name>
</gene>
<keyword evidence="4" id="KW-0677">Repeat</keyword>
<comment type="subcellular location">
    <subcellularLocation>
        <location evidence="1">Membrane</location>
    </subcellularLocation>
</comment>
<dbReference type="Proteomes" id="UP000789706">
    <property type="component" value="Unassembled WGS sequence"/>
</dbReference>
<dbReference type="OrthoDB" id="443634at2759"/>
<comment type="caution">
    <text evidence="11">The sequence shown here is derived from an EMBL/GenBank/DDBJ whole genome shotgun (WGS) entry which is preliminary data.</text>
</comment>
<dbReference type="GO" id="GO:0006623">
    <property type="term" value="P:protein targeting to vacuole"/>
    <property type="evidence" value="ECO:0007669"/>
    <property type="project" value="TreeGrafter"/>
</dbReference>
<evidence type="ECO:0000256" key="5">
    <source>
        <dbReference type="ARBA" id="ARBA00023136"/>
    </source>
</evidence>
<keyword evidence="3 9" id="KW-0732">Signal</keyword>
<dbReference type="Gene3D" id="3.30.60.270">
    <property type="match status" value="2"/>
</dbReference>
<keyword evidence="5 8" id="KW-0472">Membrane</keyword>
<dbReference type="SUPFAM" id="SSF50939">
    <property type="entry name" value="Sialidases"/>
    <property type="match status" value="1"/>
</dbReference>
<dbReference type="PANTHER" id="PTHR12106:SF27">
    <property type="entry name" value="SORTILIN-RELATED RECEPTOR"/>
    <property type="match status" value="1"/>
</dbReference>